<keyword evidence="2" id="KW-1185">Reference proteome</keyword>
<organism evidence="1 2">
    <name type="scientific">Solanum commersonii</name>
    <name type="common">Commerson's wild potato</name>
    <name type="synonym">Commerson's nightshade</name>
    <dbReference type="NCBI Taxonomy" id="4109"/>
    <lineage>
        <taxon>Eukaryota</taxon>
        <taxon>Viridiplantae</taxon>
        <taxon>Streptophyta</taxon>
        <taxon>Embryophyta</taxon>
        <taxon>Tracheophyta</taxon>
        <taxon>Spermatophyta</taxon>
        <taxon>Magnoliopsida</taxon>
        <taxon>eudicotyledons</taxon>
        <taxon>Gunneridae</taxon>
        <taxon>Pentapetalae</taxon>
        <taxon>asterids</taxon>
        <taxon>lamiids</taxon>
        <taxon>Solanales</taxon>
        <taxon>Solanaceae</taxon>
        <taxon>Solanoideae</taxon>
        <taxon>Solaneae</taxon>
        <taxon>Solanum</taxon>
    </lineage>
</organism>
<comment type="caution">
    <text evidence="1">The sequence shown here is derived from an EMBL/GenBank/DDBJ whole genome shotgun (WGS) entry which is preliminary data.</text>
</comment>
<reference evidence="1 2" key="1">
    <citation type="submission" date="2020-09" db="EMBL/GenBank/DDBJ databases">
        <title>De no assembly of potato wild relative species, Solanum commersonii.</title>
        <authorList>
            <person name="Cho K."/>
        </authorList>
    </citation>
    <scope>NUCLEOTIDE SEQUENCE [LARGE SCALE GENOMIC DNA]</scope>
    <source>
        <strain evidence="1">LZ3.2</strain>
        <tissue evidence="1">Leaf</tissue>
    </source>
</reference>
<evidence type="ECO:0000313" key="1">
    <source>
        <dbReference type="EMBL" id="KAG5597766.1"/>
    </source>
</evidence>
<dbReference type="AlphaFoldDB" id="A0A9J5YFH1"/>
<accession>A0A9J5YFH1</accession>
<evidence type="ECO:0000313" key="2">
    <source>
        <dbReference type="Proteomes" id="UP000824120"/>
    </source>
</evidence>
<dbReference type="EMBL" id="JACXVP010000007">
    <property type="protein sequence ID" value="KAG5597766.1"/>
    <property type="molecule type" value="Genomic_DNA"/>
</dbReference>
<sequence>MAEDFMTRLVQSEITGGNSHWLISDEEAIREFREYAAL</sequence>
<name>A0A9J5YFH1_SOLCO</name>
<dbReference type="Proteomes" id="UP000824120">
    <property type="component" value="Chromosome 7"/>
</dbReference>
<proteinExistence type="predicted"/>
<protein>
    <submittedName>
        <fullName evidence="1">Uncharacterized protein</fullName>
    </submittedName>
</protein>
<gene>
    <name evidence="1" type="ORF">H5410_038998</name>
</gene>